<gene>
    <name evidence="2" type="ORF">CTEN210_09523</name>
</gene>
<evidence type="ECO:0000256" key="1">
    <source>
        <dbReference type="SAM" id="Coils"/>
    </source>
</evidence>
<keyword evidence="1" id="KW-0175">Coiled coil</keyword>
<dbReference type="EMBL" id="BLLK01000046">
    <property type="protein sequence ID" value="GFH53047.1"/>
    <property type="molecule type" value="Genomic_DNA"/>
</dbReference>
<protein>
    <submittedName>
        <fullName evidence="2">Uncharacterized protein</fullName>
    </submittedName>
</protein>
<accession>A0AAD3CVZ3</accession>
<organism evidence="2 3">
    <name type="scientific">Chaetoceros tenuissimus</name>
    <dbReference type="NCBI Taxonomy" id="426638"/>
    <lineage>
        <taxon>Eukaryota</taxon>
        <taxon>Sar</taxon>
        <taxon>Stramenopiles</taxon>
        <taxon>Ochrophyta</taxon>
        <taxon>Bacillariophyta</taxon>
        <taxon>Coscinodiscophyceae</taxon>
        <taxon>Chaetocerotophycidae</taxon>
        <taxon>Chaetocerotales</taxon>
        <taxon>Chaetocerotaceae</taxon>
        <taxon>Chaetoceros</taxon>
    </lineage>
</organism>
<keyword evidence="3" id="KW-1185">Reference proteome</keyword>
<dbReference type="Proteomes" id="UP001054902">
    <property type="component" value="Unassembled WGS sequence"/>
</dbReference>
<sequence length="226" mass="25566">MIVSKSKNSNIISAFVYIIATVNAFSPTARESYSTRLGVVDPILVGAAAAAVGTATGWVSRSGELTDLQQKNVEQKERLLSLKNALNTTKVDFELKKESYEGALYEMDTDFEGETAKIKAEFDKKLEITKEELKQEYKEKLVRVKDTIEKESELKLVEQEGRLKQKFLQEKVSYEAEFNARTASDLVQALETQSKLVKENRELKESLDQVQADLKEIMEAKKRLFG</sequence>
<evidence type="ECO:0000313" key="2">
    <source>
        <dbReference type="EMBL" id="GFH53047.1"/>
    </source>
</evidence>
<proteinExistence type="predicted"/>
<feature type="coiled-coil region" evidence="1">
    <location>
        <begin position="119"/>
        <end position="154"/>
    </location>
</feature>
<reference evidence="2 3" key="1">
    <citation type="journal article" date="2021" name="Sci. Rep.">
        <title>The genome of the diatom Chaetoceros tenuissimus carries an ancient integrated fragment of an extant virus.</title>
        <authorList>
            <person name="Hongo Y."/>
            <person name="Kimura K."/>
            <person name="Takaki Y."/>
            <person name="Yoshida Y."/>
            <person name="Baba S."/>
            <person name="Kobayashi G."/>
            <person name="Nagasaki K."/>
            <person name="Hano T."/>
            <person name="Tomaru Y."/>
        </authorList>
    </citation>
    <scope>NUCLEOTIDE SEQUENCE [LARGE SCALE GENOMIC DNA]</scope>
    <source>
        <strain evidence="2 3">NIES-3715</strain>
    </source>
</reference>
<dbReference type="AlphaFoldDB" id="A0AAD3CVZ3"/>
<feature type="coiled-coil region" evidence="1">
    <location>
        <begin position="193"/>
        <end position="220"/>
    </location>
</feature>
<evidence type="ECO:0000313" key="3">
    <source>
        <dbReference type="Proteomes" id="UP001054902"/>
    </source>
</evidence>
<comment type="caution">
    <text evidence="2">The sequence shown here is derived from an EMBL/GenBank/DDBJ whole genome shotgun (WGS) entry which is preliminary data.</text>
</comment>
<name>A0AAD3CVZ3_9STRA</name>